<accession>A0A6C0IBT4</accession>
<organism evidence="2">
    <name type="scientific">viral metagenome</name>
    <dbReference type="NCBI Taxonomy" id="1070528"/>
    <lineage>
        <taxon>unclassified sequences</taxon>
        <taxon>metagenomes</taxon>
        <taxon>organismal metagenomes</taxon>
    </lineage>
</organism>
<dbReference type="AlphaFoldDB" id="A0A6C0IBT4"/>
<protein>
    <submittedName>
        <fullName evidence="2">Uncharacterized protein</fullName>
    </submittedName>
</protein>
<reference evidence="2" key="1">
    <citation type="journal article" date="2020" name="Nature">
        <title>Giant virus diversity and host interactions through global metagenomics.</title>
        <authorList>
            <person name="Schulz F."/>
            <person name="Roux S."/>
            <person name="Paez-Espino D."/>
            <person name="Jungbluth S."/>
            <person name="Walsh D.A."/>
            <person name="Denef V.J."/>
            <person name="McMahon K.D."/>
            <person name="Konstantinidis K.T."/>
            <person name="Eloe-Fadrosh E.A."/>
            <person name="Kyrpides N.C."/>
            <person name="Woyke T."/>
        </authorList>
    </citation>
    <scope>NUCLEOTIDE SEQUENCE</scope>
    <source>
        <strain evidence="2">GVMAG-M-3300023184-68</strain>
    </source>
</reference>
<evidence type="ECO:0000313" key="2">
    <source>
        <dbReference type="EMBL" id="QHT90488.1"/>
    </source>
</evidence>
<sequence>MDNYFMHYSPNDFFWVSVSGDYDLTQCDSMVNPKHIIQSMATASSTSSGTTSDCPCATTPPPIITAPPMNSTTTILQMAGSSSTKDEIYKEVCKNYVYSNNLIELQTEASAGNELSYDIRGKYNTQIHQLVNLCVGITAMGVLAMVSAKAT</sequence>
<evidence type="ECO:0000256" key="1">
    <source>
        <dbReference type="SAM" id="Phobius"/>
    </source>
</evidence>
<dbReference type="EMBL" id="MN740154">
    <property type="protein sequence ID" value="QHT90488.1"/>
    <property type="molecule type" value="Genomic_DNA"/>
</dbReference>
<feature type="transmembrane region" description="Helical" evidence="1">
    <location>
        <begin position="130"/>
        <end position="148"/>
    </location>
</feature>
<keyword evidence="1" id="KW-0812">Transmembrane</keyword>
<proteinExistence type="predicted"/>
<keyword evidence="1" id="KW-1133">Transmembrane helix</keyword>
<keyword evidence="1" id="KW-0472">Membrane</keyword>
<name>A0A6C0IBT4_9ZZZZ</name>